<proteinExistence type="predicted"/>
<dbReference type="Pfam" id="PF13558">
    <property type="entry name" value="SbcC_Walker_B"/>
    <property type="match status" value="1"/>
</dbReference>
<protein>
    <submittedName>
        <fullName evidence="3">AAA family ATPase</fullName>
    </submittedName>
</protein>
<accession>A0A934KM63</accession>
<dbReference type="InterPro" id="IPR027417">
    <property type="entry name" value="P-loop_NTPase"/>
</dbReference>
<dbReference type="GO" id="GO:0016887">
    <property type="term" value="F:ATP hydrolysis activity"/>
    <property type="evidence" value="ECO:0007669"/>
    <property type="project" value="InterPro"/>
</dbReference>
<feature type="coiled-coil region" evidence="1">
    <location>
        <begin position="746"/>
        <end position="814"/>
    </location>
</feature>
<dbReference type="GO" id="GO:0006302">
    <property type="term" value="P:double-strand break repair"/>
    <property type="evidence" value="ECO:0007669"/>
    <property type="project" value="InterPro"/>
</dbReference>
<keyword evidence="1" id="KW-0175">Coiled coil</keyword>
<dbReference type="AlphaFoldDB" id="A0A934KM63"/>
<sequence length="1012" mass="114602">MKISKISFKNIHSLRGEHHIDFLSGPLAESGLFAITGPTGSGKSTLLDVITLALYNKVPRIGAISKSVIDGEGGIMTRNAQDCYAEVEYIVKGKIYRSHWSIERNRNDNLNDRKQEIIDVVTGVIIESGKASVPAKNEELIGLSYDQFVKAMVLSQGQFSKLLKAKRDERNKLLEDITGAKDYRAIGAAVFKKFKTALEACKEQEIRLGEIELISEEEKKALGHQEQMLSKGKESQKKAIEVLKVEIEHRNGIFKQETILAANEKLQKELTLALESFKKEEHLLENHIKYVGHNALISNFEQKDKALLETATELNRQKITEETVLKDKADLLKMASSIFGETVAAEQYVDHLTQLRQQVNTLKEEENLAVAQAKLHERQIKTILLDVNSGTVRIPFNEDPIQFNKTIHPVEEKIQQFLKSAQIGNDEELAEKEARFKKKLLLVSDLKIAFTHYISELKNKSLKEAELKRSKELVETYQAQLKKLEEELKPLELEVEKLVKSEETRKQHQSLEAHRSALVEGEACPLCGALEHPFATHKPHFDFQAEILKSKQDLLVSKRELKISTQANLKNEQEKSTVLNKAIIEQTEAIDPRFKDIGTLCSALKVEFVQNDDAIVALEKTVSSQLQLVEQVKKAFGLRKLLENLKQTTAQWITSSDLKVKKEAVRKKLYAAEDIDIKVQSLLSRWTQTLEKIRHTSLLISELTTKVKSISEERVLFENQLQRILEAERIDSIPQLKAFILSEGKAEEIRQKKHRFQLQQERLKTEKESAQKEIDTFKTVVKTTEPIAELQAEYHKLEEEFSSLNEKIGAIKTQLETDKKAKEKQRLLASKLKDLKKEEALWKTMNGLIGDANGKRFSNFVQDLTLEQLIGYTNLRLQDLSDRYRVDIPTADEADKNDSLKVFDSHQGDARRSINTLSGGETFMVSLAMAFALSDLAAKNVKIESIFIDEGFGTLDPDTLNQAITILEKMQNEGDKSIGVISHVEALKERISTQIRLEKTGAGYSTVEIVSG</sequence>
<reference evidence="3 4" key="1">
    <citation type="submission" date="2020-09" db="EMBL/GenBank/DDBJ databases">
        <title>Draft genome of Gelidibacter salicanalis PAMC21136.</title>
        <authorList>
            <person name="Park H."/>
        </authorList>
    </citation>
    <scope>NUCLEOTIDE SEQUENCE [LARGE SCALE GENOMIC DNA]</scope>
    <source>
        <strain evidence="3 4">PAMC21136</strain>
    </source>
</reference>
<evidence type="ECO:0000256" key="1">
    <source>
        <dbReference type="SAM" id="Coils"/>
    </source>
</evidence>
<dbReference type="EMBL" id="JAEHJZ010000034">
    <property type="protein sequence ID" value="MBJ7881752.1"/>
    <property type="molecule type" value="Genomic_DNA"/>
</dbReference>
<feature type="coiled-coil region" evidence="1">
    <location>
        <begin position="460"/>
        <end position="501"/>
    </location>
</feature>
<evidence type="ECO:0000313" key="4">
    <source>
        <dbReference type="Proteomes" id="UP000662373"/>
    </source>
</evidence>
<evidence type="ECO:0000313" key="3">
    <source>
        <dbReference type="EMBL" id="MBJ7881752.1"/>
    </source>
</evidence>
<dbReference type="Gene3D" id="3.40.50.300">
    <property type="entry name" value="P-loop containing nucleotide triphosphate hydrolases"/>
    <property type="match status" value="2"/>
</dbReference>
<comment type="caution">
    <text evidence="3">The sequence shown here is derived from an EMBL/GenBank/DDBJ whole genome shotgun (WGS) entry which is preliminary data.</text>
</comment>
<feature type="coiled-coil region" evidence="1">
    <location>
        <begin position="345"/>
        <end position="372"/>
    </location>
</feature>
<keyword evidence="4" id="KW-1185">Reference proteome</keyword>
<dbReference type="Proteomes" id="UP000662373">
    <property type="component" value="Unassembled WGS sequence"/>
</dbReference>
<dbReference type="PANTHER" id="PTHR32114:SF2">
    <property type="entry name" value="ABC TRANSPORTER ABCH.3"/>
    <property type="match status" value="1"/>
</dbReference>
<dbReference type="InterPro" id="IPR038729">
    <property type="entry name" value="Rad50/SbcC_AAA"/>
</dbReference>
<organism evidence="3 4">
    <name type="scientific">Gelidibacter salicanalis</name>
    <dbReference type="NCBI Taxonomy" id="291193"/>
    <lineage>
        <taxon>Bacteria</taxon>
        <taxon>Pseudomonadati</taxon>
        <taxon>Bacteroidota</taxon>
        <taxon>Flavobacteriia</taxon>
        <taxon>Flavobacteriales</taxon>
        <taxon>Flavobacteriaceae</taxon>
        <taxon>Gelidibacter</taxon>
    </lineage>
</organism>
<name>A0A934KM63_9FLAO</name>
<dbReference type="PANTHER" id="PTHR32114">
    <property type="entry name" value="ABC TRANSPORTER ABCH.3"/>
    <property type="match status" value="1"/>
</dbReference>
<dbReference type="SUPFAM" id="SSF52540">
    <property type="entry name" value="P-loop containing nucleoside triphosphate hydrolases"/>
    <property type="match status" value="1"/>
</dbReference>
<evidence type="ECO:0000259" key="2">
    <source>
        <dbReference type="Pfam" id="PF13476"/>
    </source>
</evidence>
<dbReference type="RefSeq" id="WP_199600694.1">
    <property type="nucleotide sequence ID" value="NZ_JAEHJZ010000034.1"/>
</dbReference>
<dbReference type="Pfam" id="PF13476">
    <property type="entry name" value="AAA_23"/>
    <property type="match status" value="1"/>
</dbReference>
<gene>
    <name evidence="3" type="ORF">JEM65_14030</name>
</gene>
<feature type="domain" description="Rad50/SbcC-type AAA" evidence="2">
    <location>
        <begin position="5"/>
        <end position="220"/>
    </location>
</feature>